<keyword evidence="8" id="KW-1133">Transmembrane helix</keyword>
<name>A0ABD3SFL6_9STRA</name>
<evidence type="ECO:0000313" key="10">
    <source>
        <dbReference type="EMBL" id="KAL3823227.1"/>
    </source>
</evidence>
<evidence type="ECO:0000256" key="6">
    <source>
        <dbReference type="ARBA" id="ARBA00023014"/>
    </source>
</evidence>
<keyword evidence="8" id="KW-0472">Membrane</keyword>
<accession>A0ABD3SFL6</accession>
<dbReference type="GO" id="GO:0051539">
    <property type="term" value="F:4 iron, 4 sulfur cluster binding"/>
    <property type="evidence" value="ECO:0007669"/>
    <property type="project" value="UniProtKB-KW"/>
</dbReference>
<keyword evidence="3" id="KW-0949">S-adenosyl-L-methionine</keyword>
<evidence type="ECO:0000256" key="2">
    <source>
        <dbReference type="ARBA" id="ARBA00022485"/>
    </source>
</evidence>
<keyword evidence="11" id="KW-1185">Reference proteome</keyword>
<dbReference type="InterPro" id="IPR040072">
    <property type="entry name" value="Methyltransferase_A"/>
</dbReference>
<dbReference type="EMBL" id="JALLPB020000043">
    <property type="protein sequence ID" value="KAL3823227.1"/>
    <property type="molecule type" value="Genomic_DNA"/>
</dbReference>
<evidence type="ECO:0000256" key="5">
    <source>
        <dbReference type="ARBA" id="ARBA00023004"/>
    </source>
</evidence>
<comment type="cofactor">
    <cofactor evidence="1">
        <name>[4Fe-4S] cluster</name>
        <dbReference type="ChEBI" id="CHEBI:49883"/>
    </cofactor>
</comment>
<dbReference type="GO" id="GO:0046872">
    <property type="term" value="F:metal ion binding"/>
    <property type="evidence" value="ECO:0007669"/>
    <property type="project" value="UniProtKB-KW"/>
</dbReference>
<dbReference type="AlphaFoldDB" id="A0ABD3SFL6"/>
<evidence type="ECO:0000259" key="9">
    <source>
        <dbReference type="PROSITE" id="PS51918"/>
    </source>
</evidence>
<dbReference type="PANTHER" id="PTHR30544">
    <property type="entry name" value="23S RRNA METHYLTRANSFERASE"/>
    <property type="match status" value="1"/>
</dbReference>
<evidence type="ECO:0000256" key="4">
    <source>
        <dbReference type="ARBA" id="ARBA00022723"/>
    </source>
</evidence>
<protein>
    <recommendedName>
        <fullName evidence="9">Radical SAM core domain-containing protein</fullName>
    </recommendedName>
</protein>
<feature type="compositionally biased region" description="Basic and acidic residues" evidence="7">
    <location>
        <begin position="342"/>
        <end position="353"/>
    </location>
</feature>
<evidence type="ECO:0000256" key="7">
    <source>
        <dbReference type="SAM" id="MobiDB-lite"/>
    </source>
</evidence>
<feature type="region of interest" description="Disordered" evidence="7">
    <location>
        <begin position="58"/>
        <end position="85"/>
    </location>
</feature>
<evidence type="ECO:0000313" key="11">
    <source>
        <dbReference type="Proteomes" id="UP001530377"/>
    </source>
</evidence>
<keyword evidence="4" id="KW-0479">Metal-binding</keyword>
<dbReference type="Gene3D" id="3.20.20.70">
    <property type="entry name" value="Aldolase class I"/>
    <property type="match status" value="2"/>
</dbReference>
<evidence type="ECO:0000256" key="1">
    <source>
        <dbReference type="ARBA" id="ARBA00001966"/>
    </source>
</evidence>
<evidence type="ECO:0000256" key="8">
    <source>
        <dbReference type="SAM" id="Phobius"/>
    </source>
</evidence>
<gene>
    <name evidence="10" type="ORF">ACHAXA_003506</name>
</gene>
<organism evidence="10 11">
    <name type="scientific">Cyclostephanos tholiformis</name>
    <dbReference type="NCBI Taxonomy" id="382380"/>
    <lineage>
        <taxon>Eukaryota</taxon>
        <taxon>Sar</taxon>
        <taxon>Stramenopiles</taxon>
        <taxon>Ochrophyta</taxon>
        <taxon>Bacillariophyta</taxon>
        <taxon>Coscinodiscophyceae</taxon>
        <taxon>Thalassiosirophycidae</taxon>
        <taxon>Stephanodiscales</taxon>
        <taxon>Stephanodiscaceae</taxon>
        <taxon>Cyclostephanos</taxon>
    </lineage>
</organism>
<keyword evidence="8" id="KW-0812">Transmembrane</keyword>
<feature type="region of interest" description="Disordered" evidence="7">
    <location>
        <begin position="329"/>
        <end position="356"/>
    </location>
</feature>
<dbReference type="PROSITE" id="PS51918">
    <property type="entry name" value="RADICAL_SAM"/>
    <property type="match status" value="1"/>
</dbReference>
<feature type="domain" description="Radical SAM core" evidence="9">
    <location>
        <begin position="4"/>
        <end position="313"/>
    </location>
</feature>
<dbReference type="Proteomes" id="UP001530377">
    <property type="component" value="Unassembled WGS sequence"/>
</dbReference>
<comment type="caution">
    <text evidence="10">The sequence shown here is derived from an EMBL/GenBank/DDBJ whole genome shotgun (WGS) entry which is preliminary data.</text>
</comment>
<keyword evidence="6" id="KW-0411">Iron-sulfur</keyword>
<keyword evidence="2" id="KW-0004">4Fe-4S</keyword>
<reference evidence="10 11" key="1">
    <citation type="submission" date="2024-10" db="EMBL/GenBank/DDBJ databases">
        <title>Updated reference genomes for cyclostephanoid diatoms.</title>
        <authorList>
            <person name="Roberts W.R."/>
            <person name="Alverson A.J."/>
        </authorList>
    </citation>
    <scope>NUCLEOTIDE SEQUENCE [LARGE SCALE GENOMIC DNA]</scope>
    <source>
        <strain evidence="10 11">AJA228-03</strain>
    </source>
</reference>
<dbReference type="InterPro" id="IPR007197">
    <property type="entry name" value="rSAM"/>
</dbReference>
<sequence>MRHSGSRVTMCVSSQAGCAMGCTFCATGTMGMRGNLSSGEILEQLVHGSRILASSTPLRDSVGGVAEEDDDERKSGGRHVTVGGNNRKNRMDLIRNVVFMGMGEPLNNYDNVLAACRAMIDRRLWNLAHNRVTVSTVGVPSKMRELTRDLPEVNLALSLHAPDQETRERIVPAARGTPIESLIEALDGHMMALTRRGKVADNPQGSDHHGAMLSDGLVGDVEFDIEERKAASKKRRAMIEYVMLVGDTTTVEAAHKLGKLCEGRHLVVNLIPYNKTDVKDKLSCPSETHMKEFQRIVSSYGSFCTIRRTMGADIAGACGQLVVEGEEERSRRNQQLADIEDGPFRVDGSEKPTKPPPIATLKTKREVTNDTHCECESKDDDPDPWVRRLMVATVVTATCFVISCGLLVFQKRKHK</sequence>
<keyword evidence="5" id="KW-0408">Iron</keyword>
<evidence type="ECO:0000256" key="3">
    <source>
        <dbReference type="ARBA" id="ARBA00022691"/>
    </source>
</evidence>
<proteinExistence type="predicted"/>
<dbReference type="SFLD" id="SFLDS00029">
    <property type="entry name" value="Radical_SAM"/>
    <property type="match status" value="1"/>
</dbReference>
<dbReference type="PANTHER" id="PTHR30544:SF8">
    <property type="entry name" value="RADICAL SAM SUPERFAMILY PROTEIN"/>
    <property type="match status" value="1"/>
</dbReference>
<feature type="transmembrane region" description="Helical" evidence="8">
    <location>
        <begin position="385"/>
        <end position="409"/>
    </location>
</feature>
<dbReference type="InterPro" id="IPR013785">
    <property type="entry name" value="Aldolase_TIM"/>
</dbReference>